<organism evidence="1 2">
    <name type="scientific">Chitinophaga varians</name>
    <dbReference type="NCBI Taxonomy" id="2202339"/>
    <lineage>
        <taxon>Bacteria</taxon>
        <taxon>Pseudomonadati</taxon>
        <taxon>Bacteroidota</taxon>
        <taxon>Chitinophagia</taxon>
        <taxon>Chitinophagales</taxon>
        <taxon>Chitinophagaceae</taxon>
        <taxon>Chitinophaga</taxon>
    </lineage>
</organism>
<gene>
    <name evidence="1" type="ORF">HGH92_26055</name>
</gene>
<keyword evidence="2" id="KW-1185">Reference proteome</keyword>
<evidence type="ECO:0000313" key="2">
    <source>
        <dbReference type="Proteomes" id="UP000570474"/>
    </source>
</evidence>
<protein>
    <submittedName>
        <fullName evidence="1">Uncharacterized protein</fullName>
    </submittedName>
</protein>
<dbReference type="AlphaFoldDB" id="A0A847RYC8"/>
<dbReference type="EMBL" id="JABAIA010000003">
    <property type="protein sequence ID" value="NLR67796.1"/>
    <property type="molecule type" value="Genomic_DNA"/>
</dbReference>
<evidence type="ECO:0000313" key="1">
    <source>
        <dbReference type="EMBL" id="NLR67796.1"/>
    </source>
</evidence>
<dbReference type="Proteomes" id="UP000570474">
    <property type="component" value="Unassembled WGS sequence"/>
</dbReference>
<proteinExistence type="predicted"/>
<accession>A0A847RYC8</accession>
<sequence length="163" mass="18758">MKTASINELKKELASVPPAQLAALCLRLAKYKKENKELLTYLLFDADDEQGYINAVKTEVDNGFEEMTGSNLHNAKKRLRKILRLVNKHIRYMGSKPAEAELLIYFCERLVDSGLLRHKSTVLHNLYAAQLKKIVKVIVGLHEDLQHDFRRQVKPLLETLKTF</sequence>
<comment type="caution">
    <text evidence="1">The sequence shown here is derived from an EMBL/GenBank/DDBJ whole genome shotgun (WGS) entry which is preliminary data.</text>
</comment>
<name>A0A847RYC8_9BACT</name>
<reference evidence="1 2" key="1">
    <citation type="submission" date="2020-04" db="EMBL/GenBank/DDBJ databases">
        <authorList>
            <person name="Yin C."/>
        </authorList>
    </citation>
    <scope>NUCLEOTIDE SEQUENCE [LARGE SCALE GENOMIC DNA]</scope>
    <source>
        <strain evidence="1 2">Ae27</strain>
    </source>
</reference>
<dbReference type="RefSeq" id="WP_168873739.1">
    <property type="nucleotide sequence ID" value="NZ_JABAIA010000003.1"/>
</dbReference>